<accession>A0A561BXE4</accession>
<gene>
    <name evidence="12" type="ORF">FB561_4554</name>
</gene>
<evidence type="ECO:0000256" key="8">
    <source>
        <dbReference type="RuleBase" id="RU003983"/>
    </source>
</evidence>
<feature type="transmembrane region" description="Helical" evidence="9">
    <location>
        <begin position="26"/>
        <end position="49"/>
    </location>
</feature>
<reference evidence="12 13" key="1">
    <citation type="submission" date="2019-06" db="EMBL/GenBank/DDBJ databases">
        <title>Sequencing the genomes of 1000 actinobacteria strains.</title>
        <authorList>
            <person name="Klenk H.-P."/>
        </authorList>
    </citation>
    <scope>NUCLEOTIDE SEQUENCE [LARGE SCALE GENOMIC DNA]</scope>
    <source>
        <strain evidence="12 13">DSM 24683</strain>
    </source>
</reference>
<feature type="transmembrane region" description="Helical" evidence="9">
    <location>
        <begin position="333"/>
        <end position="352"/>
    </location>
</feature>
<dbReference type="InterPro" id="IPR001915">
    <property type="entry name" value="Peptidase_M48"/>
</dbReference>
<feature type="transmembrane region" description="Helical" evidence="9">
    <location>
        <begin position="80"/>
        <end position="99"/>
    </location>
</feature>
<evidence type="ECO:0000313" key="12">
    <source>
        <dbReference type="EMBL" id="TWD83392.1"/>
    </source>
</evidence>
<feature type="active site" description="Proton donor" evidence="6">
    <location>
        <position position="361"/>
    </location>
</feature>
<keyword evidence="2 7" id="KW-0479">Metal-binding</keyword>
<organism evidence="12 13">
    <name type="scientific">Kribbella amoyensis</name>
    <dbReference type="NCBI Taxonomy" id="996641"/>
    <lineage>
        <taxon>Bacteria</taxon>
        <taxon>Bacillati</taxon>
        <taxon>Actinomycetota</taxon>
        <taxon>Actinomycetes</taxon>
        <taxon>Propionibacteriales</taxon>
        <taxon>Kribbellaceae</taxon>
        <taxon>Kribbella</taxon>
    </lineage>
</organism>
<dbReference type="Gene3D" id="3.30.2010.10">
    <property type="entry name" value="Metalloproteases ('zincins'), catalytic domain"/>
    <property type="match status" value="1"/>
</dbReference>
<feature type="transmembrane region" description="Helical" evidence="9">
    <location>
        <begin position="299"/>
        <end position="321"/>
    </location>
</feature>
<feature type="transmembrane region" description="Helical" evidence="9">
    <location>
        <begin position="186"/>
        <end position="209"/>
    </location>
</feature>
<feature type="transmembrane region" description="Helical" evidence="9">
    <location>
        <begin position="159"/>
        <end position="179"/>
    </location>
</feature>
<evidence type="ECO:0000256" key="2">
    <source>
        <dbReference type="ARBA" id="ARBA00022723"/>
    </source>
</evidence>
<evidence type="ECO:0000256" key="9">
    <source>
        <dbReference type="SAM" id="Phobius"/>
    </source>
</evidence>
<dbReference type="AlphaFoldDB" id="A0A561BXE4"/>
<dbReference type="GO" id="GO:0046872">
    <property type="term" value="F:metal ion binding"/>
    <property type="evidence" value="ECO:0007669"/>
    <property type="project" value="UniProtKB-KW"/>
</dbReference>
<protein>
    <submittedName>
        <fullName evidence="12">STE24 endopeptidase</fullName>
    </submittedName>
</protein>
<keyword evidence="1 8" id="KW-0645">Protease</keyword>
<evidence type="ECO:0000256" key="7">
    <source>
        <dbReference type="PIRSR" id="PIRSR627057-2"/>
    </source>
</evidence>
<evidence type="ECO:0000256" key="3">
    <source>
        <dbReference type="ARBA" id="ARBA00022801"/>
    </source>
</evidence>
<evidence type="ECO:0000256" key="5">
    <source>
        <dbReference type="ARBA" id="ARBA00023049"/>
    </source>
</evidence>
<name>A0A561BXE4_9ACTN</name>
<keyword evidence="5 8" id="KW-0482">Metalloprotease</keyword>
<dbReference type="EMBL" id="VIVK01000001">
    <property type="protein sequence ID" value="TWD83392.1"/>
    <property type="molecule type" value="Genomic_DNA"/>
</dbReference>
<comment type="similarity">
    <text evidence="8">Belongs to the peptidase M48 family.</text>
</comment>
<keyword evidence="3 8" id="KW-0378">Hydrolase</keyword>
<feature type="active site" evidence="6">
    <location>
        <position position="290"/>
    </location>
</feature>
<dbReference type="Pfam" id="PF01435">
    <property type="entry name" value="Peptidase_M48"/>
    <property type="match status" value="1"/>
</dbReference>
<dbReference type="PANTHER" id="PTHR10120">
    <property type="entry name" value="CAAX PRENYL PROTEASE 1"/>
    <property type="match status" value="1"/>
</dbReference>
<evidence type="ECO:0000256" key="6">
    <source>
        <dbReference type="PIRSR" id="PIRSR627057-1"/>
    </source>
</evidence>
<dbReference type="InterPro" id="IPR032456">
    <property type="entry name" value="Peptidase_M48_N"/>
</dbReference>
<dbReference type="CDD" id="cd07343">
    <property type="entry name" value="M48A_Zmpste24p_like"/>
    <property type="match status" value="1"/>
</dbReference>
<dbReference type="GO" id="GO:0004222">
    <property type="term" value="F:metalloendopeptidase activity"/>
    <property type="evidence" value="ECO:0007669"/>
    <property type="project" value="InterPro"/>
</dbReference>
<feature type="domain" description="Peptidase M48" evidence="10">
    <location>
        <begin position="228"/>
        <end position="410"/>
    </location>
</feature>
<dbReference type="GO" id="GO:0071586">
    <property type="term" value="P:CAAX-box protein processing"/>
    <property type="evidence" value="ECO:0007669"/>
    <property type="project" value="InterPro"/>
</dbReference>
<evidence type="ECO:0000313" key="13">
    <source>
        <dbReference type="Proteomes" id="UP000318380"/>
    </source>
</evidence>
<evidence type="ECO:0000259" key="11">
    <source>
        <dbReference type="Pfam" id="PF16491"/>
    </source>
</evidence>
<keyword evidence="9" id="KW-1133">Transmembrane helix</keyword>
<feature type="binding site" evidence="7">
    <location>
        <position position="289"/>
    </location>
    <ligand>
        <name>Zn(2+)</name>
        <dbReference type="ChEBI" id="CHEBI:29105"/>
        <note>catalytic</note>
    </ligand>
</feature>
<evidence type="ECO:0000259" key="10">
    <source>
        <dbReference type="Pfam" id="PF01435"/>
    </source>
</evidence>
<dbReference type="Pfam" id="PF16491">
    <property type="entry name" value="Peptidase_M48_N"/>
    <property type="match status" value="1"/>
</dbReference>
<feature type="binding site" evidence="7">
    <location>
        <position position="293"/>
    </location>
    <ligand>
        <name>Zn(2+)</name>
        <dbReference type="ChEBI" id="CHEBI:29105"/>
        <note>catalytic</note>
    </ligand>
</feature>
<sequence>MSERPSGPATGAEPPRSRELGRRVPWLAGVLVAAALVVVIVTTTPWHLIDLPKPDPALDFTTAEIDRQQRFRAELLPWSTASWIVSLLVPLVIGFSPLGRRMYDALPLRRWYLAVPVLVAGLVLLTSVLTAPFDVMAERVTRDYGLSTESWGLWLRDRAVNWALTSLALIAIAVGLIALAKRWRTWWWVPASIAAAVLVLGVSFAYPVLVEPRFNDFTSLAPGPQRDEFLQMAREDGVPVKDVLVADASKRTTALNAYVSGFGSTRRLVIYDTLLNGASPAQVKLVVAHELGHAAEGDVLHGTAIGALGAAFAVILLRLLLGAKVADPRRTALLLALIVLGTTLAAPVQNLISRKIEARADYHSLRLTDDPRTFVEMQHALSVRNISGLDPARWRYWMFASHPTPPERIAMGRAWGDEHGDPVPPLVQR</sequence>
<dbReference type="RefSeq" id="WP_238334983.1">
    <property type="nucleotide sequence ID" value="NZ_VIVK01000001.1"/>
</dbReference>
<evidence type="ECO:0000256" key="1">
    <source>
        <dbReference type="ARBA" id="ARBA00022670"/>
    </source>
</evidence>
<comment type="caution">
    <text evidence="12">The sequence shown here is derived from an EMBL/GenBank/DDBJ whole genome shotgun (WGS) entry which is preliminary data.</text>
</comment>
<proteinExistence type="inferred from homology"/>
<dbReference type="Proteomes" id="UP000318380">
    <property type="component" value="Unassembled WGS sequence"/>
</dbReference>
<dbReference type="InterPro" id="IPR027057">
    <property type="entry name" value="CAXX_Prtase_1"/>
</dbReference>
<keyword evidence="9" id="KW-0472">Membrane</keyword>
<keyword evidence="13" id="KW-1185">Reference proteome</keyword>
<comment type="cofactor">
    <cofactor evidence="7 8">
        <name>Zn(2+)</name>
        <dbReference type="ChEBI" id="CHEBI:29105"/>
    </cofactor>
    <text evidence="7 8">Binds 1 zinc ion per subunit.</text>
</comment>
<feature type="domain" description="CAAX prenyl protease 1 N-terminal" evidence="11">
    <location>
        <begin position="85"/>
        <end position="215"/>
    </location>
</feature>
<evidence type="ECO:0000256" key="4">
    <source>
        <dbReference type="ARBA" id="ARBA00022833"/>
    </source>
</evidence>
<feature type="transmembrane region" description="Helical" evidence="9">
    <location>
        <begin position="111"/>
        <end position="133"/>
    </location>
</feature>
<feature type="binding site" evidence="7">
    <location>
        <position position="357"/>
    </location>
    <ligand>
        <name>Zn(2+)</name>
        <dbReference type="ChEBI" id="CHEBI:29105"/>
        <note>catalytic</note>
    </ligand>
</feature>
<keyword evidence="9" id="KW-0812">Transmembrane</keyword>
<keyword evidence="4 7" id="KW-0862">Zinc</keyword>